<accession>A0A1Y2HWT3</accession>
<proteinExistence type="inferred from homology"/>
<dbReference type="GO" id="GO:0004550">
    <property type="term" value="F:nucleoside diphosphate kinase activity"/>
    <property type="evidence" value="ECO:0007669"/>
    <property type="project" value="UniProtKB-EC"/>
</dbReference>
<reference evidence="9 10" key="1">
    <citation type="submission" date="2016-07" db="EMBL/GenBank/DDBJ databases">
        <title>Pervasive Adenine N6-methylation of Active Genes in Fungi.</title>
        <authorList>
            <consortium name="DOE Joint Genome Institute"/>
            <person name="Mondo S.J."/>
            <person name="Dannebaum R.O."/>
            <person name="Kuo R.C."/>
            <person name="Labutti K."/>
            <person name="Haridas S."/>
            <person name="Kuo A."/>
            <person name="Salamov A."/>
            <person name="Ahrendt S.R."/>
            <person name="Lipzen A."/>
            <person name="Sullivan W."/>
            <person name="Andreopoulos W.B."/>
            <person name="Clum A."/>
            <person name="Lindquist E."/>
            <person name="Daum C."/>
            <person name="Ramamoorthy G.K."/>
            <person name="Gryganskyi A."/>
            <person name="Culley D."/>
            <person name="Magnuson J.K."/>
            <person name="James T.Y."/>
            <person name="O'Malley M.A."/>
            <person name="Stajich J.E."/>
            <person name="Spatafora J.W."/>
            <person name="Visel A."/>
            <person name="Grigoriev I.V."/>
        </authorList>
    </citation>
    <scope>NUCLEOTIDE SEQUENCE [LARGE SCALE GENOMIC DNA]</scope>
    <source>
        <strain evidence="9 10">PL171</strain>
    </source>
</reference>
<feature type="non-terminal residue" evidence="9">
    <location>
        <position position="1"/>
    </location>
</feature>
<evidence type="ECO:0000256" key="6">
    <source>
        <dbReference type="ARBA" id="ARBA00022777"/>
    </source>
</evidence>
<dbReference type="Gene3D" id="3.30.70.141">
    <property type="entry name" value="Nucleoside diphosphate kinase-like domain"/>
    <property type="match status" value="1"/>
</dbReference>
<sequence>PSKALAEQHYADLRARPFYPGLVDYMTNGKAPVVAMVWQGVDVIRQGRKLIGATNPLDVHGIDPNLNHSSPTALRADFCISTGRNIIHGSDSYESANTEIALWFNESEIFDWFAGNFFNQFDSSSDSNAQSCCRLNRNQAIASWIVSAN</sequence>
<dbReference type="CDD" id="cd04413">
    <property type="entry name" value="NDPk_I"/>
    <property type="match status" value="1"/>
</dbReference>
<dbReference type="PROSITE" id="PS51374">
    <property type="entry name" value="NDPK_LIKE"/>
    <property type="match status" value="1"/>
</dbReference>
<dbReference type="InterPro" id="IPR034907">
    <property type="entry name" value="NDK-like_dom"/>
</dbReference>
<comment type="caution">
    <text evidence="9">The sequence shown here is derived from an EMBL/GenBank/DDBJ whole genome shotgun (WGS) entry which is preliminary data.</text>
</comment>
<dbReference type="AlphaFoldDB" id="A0A1Y2HWT3"/>
<evidence type="ECO:0000256" key="5">
    <source>
        <dbReference type="ARBA" id="ARBA00022679"/>
    </source>
</evidence>
<evidence type="ECO:0000256" key="3">
    <source>
        <dbReference type="ARBA" id="ARBA00012966"/>
    </source>
</evidence>
<dbReference type="Proteomes" id="UP000193411">
    <property type="component" value="Unassembled WGS sequence"/>
</dbReference>
<comment type="caution">
    <text evidence="7">Lacks conserved residue(s) required for the propagation of feature annotation.</text>
</comment>
<dbReference type="FunFam" id="3.30.70.141:FF:000039">
    <property type="entry name" value="Nucleoside diphosphate kinase B"/>
    <property type="match status" value="1"/>
</dbReference>
<keyword evidence="10" id="KW-1185">Reference proteome</keyword>
<keyword evidence="5" id="KW-0808">Transferase</keyword>
<dbReference type="Pfam" id="PF00334">
    <property type="entry name" value="NDK"/>
    <property type="match status" value="1"/>
</dbReference>
<organism evidence="9 10">
    <name type="scientific">Catenaria anguillulae PL171</name>
    <dbReference type="NCBI Taxonomy" id="765915"/>
    <lineage>
        <taxon>Eukaryota</taxon>
        <taxon>Fungi</taxon>
        <taxon>Fungi incertae sedis</taxon>
        <taxon>Blastocladiomycota</taxon>
        <taxon>Blastocladiomycetes</taxon>
        <taxon>Blastocladiales</taxon>
        <taxon>Catenariaceae</taxon>
        <taxon>Catenaria</taxon>
    </lineage>
</organism>
<evidence type="ECO:0000256" key="2">
    <source>
        <dbReference type="ARBA" id="ARBA00008142"/>
    </source>
</evidence>
<evidence type="ECO:0000313" key="10">
    <source>
        <dbReference type="Proteomes" id="UP000193411"/>
    </source>
</evidence>
<dbReference type="EC" id="2.7.4.6" evidence="3"/>
<evidence type="ECO:0000256" key="7">
    <source>
        <dbReference type="PROSITE-ProRule" id="PRU00706"/>
    </source>
</evidence>
<dbReference type="OrthoDB" id="2162449at2759"/>
<comment type="cofactor">
    <cofactor evidence="1">
        <name>Mg(2+)</name>
        <dbReference type="ChEBI" id="CHEBI:18420"/>
    </cofactor>
</comment>
<dbReference type="InterPro" id="IPR036850">
    <property type="entry name" value="NDK-like_dom_sf"/>
</dbReference>
<evidence type="ECO:0000313" key="9">
    <source>
        <dbReference type="EMBL" id="ORZ38979.1"/>
    </source>
</evidence>
<evidence type="ECO:0000259" key="8">
    <source>
        <dbReference type="SMART" id="SM00562"/>
    </source>
</evidence>
<protein>
    <recommendedName>
        <fullName evidence="4">Nucleoside diphosphate kinase</fullName>
        <ecNumber evidence="3">2.7.4.6</ecNumber>
    </recommendedName>
</protein>
<feature type="domain" description="Nucleoside diphosphate kinase-like" evidence="8">
    <location>
        <begin position="1"/>
        <end position="111"/>
    </location>
</feature>
<dbReference type="EMBL" id="MCFL01000007">
    <property type="protein sequence ID" value="ORZ38979.1"/>
    <property type="molecule type" value="Genomic_DNA"/>
</dbReference>
<dbReference type="PANTHER" id="PTHR11349">
    <property type="entry name" value="NUCLEOSIDE DIPHOSPHATE KINASE"/>
    <property type="match status" value="1"/>
</dbReference>
<comment type="similarity">
    <text evidence="2 7">Belongs to the NDK family.</text>
</comment>
<keyword evidence="6 9" id="KW-0418">Kinase</keyword>
<dbReference type="SMART" id="SM00562">
    <property type="entry name" value="NDK"/>
    <property type="match status" value="1"/>
</dbReference>
<dbReference type="SUPFAM" id="SSF54919">
    <property type="entry name" value="Nucleoside diphosphate kinase, NDK"/>
    <property type="match status" value="1"/>
</dbReference>
<name>A0A1Y2HWT3_9FUNG</name>
<evidence type="ECO:0000256" key="4">
    <source>
        <dbReference type="ARBA" id="ARBA00017632"/>
    </source>
</evidence>
<dbReference type="STRING" id="765915.A0A1Y2HWT3"/>
<gene>
    <name evidence="9" type="ORF">BCR44DRAFT_1387550</name>
</gene>
<evidence type="ECO:0000256" key="1">
    <source>
        <dbReference type="ARBA" id="ARBA00001946"/>
    </source>
</evidence>